<dbReference type="NCBIfam" id="NF003842">
    <property type="entry name" value="PRK05421.1-4"/>
    <property type="match status" value="1"/>
</dbReference>
<dbReference type="AlphaFoldDB" id="A0A6S6U5M8"/>
<dbReference type="Pfam" id="PF03372">
    <property type="entry name" value="Exo_endo_phos"/>
    <property type="match status" value="1"/>
</dbReference>
<dbReference type="Gene3D" id="3.60.10.10">
    <property type="entry name" value="Endonuclease/exonuclease/phosphatase"/>
    <property type="match status" value="1"/>
</dbReference>
<sequence>MFVPSILHHSSCLFECESHVPQTFGVLCWNVHKNNCKNSALKKYLLKKENTYDFMLFQEASFRDNQHFTLPNFAFDAAANLEIKGRFYGVLTASKAASQHANAYLSEGRESLWGPHKSLLVSHYRFDDGTPLLILNVHAINFRENQGYNRELERFLTLMQDHEGAMIVAGDFNTWNKVRMQKLHLLRQKLNLHSVPFEQDDHIKSFMGNHLDFIFYRGLELQAYSSEKVPSLSDHNPLFATFKKVNEEG</sequence>
<proteinExistence type="predicted"/>
<dbReference type="InterPro" id="IPR036691">
    <property type="entry name" value="Endo/exonu/phosph_ase_sf"/>
</dbReference>
<dbReference type="EMBL" id="CACVAS010000117">
    <property type="protein sequence ID" value="CAA6822816.1"/>
    <property type="molecule type" value="Genomic_DNA"/>
</dbReference>
<name>A0A6S6U5M8_9BACT</name>
<dbReference type="InterPro" id="IPR005135">
    <property type="entry name" value="Endo/exonuclease/phosphatase"/>
</dbReference>
<feature type="domain" description="Endonuclease/exonuclease/phosphatase" evidence="1">
    <location>
        <begin position="29"/>
        <end position="235"/>
    </location>
</feature>
<organism evidence="2">
    <name type="scientific">uncultured Sulfurovum sp</name>
    <dbReference type="NCBI Taxonomy" id="269237"/>
    <lineage>
        <taxon>Bacteria</taxon>
        <taxon>Pseudomonadati</taxon>
        <taxon>Campylobacterota</taxon>
        <taxon>Epsilonproteobacteria</taxon>
        <taxon>Campylobacterales</taxon>
        <taxon>Sulfurovaceae</taxon>
        <taxon>Sulfurovum</taxon>
        <taxon>environmental samples</taxon>
    </lineage>
</organism>
<reference evidence="2" key="1">
    <citation type="submission" date="2020-01" db="EMBL/GenBank/DDBJ databases">
        <authorList>
            <person name="Meier V. D."/>
            <person name="Meier V D."/>
        </authorList>
    </citation>
    <scope>NUCLEOTIDE SEQUENCE</scope>
    <source>
        <strain evidence="2">HLG_WM_MAG_01</strain>
    </source>
</reference>
<dbReference type="GO" id="GO:0003824">
    <property type="term" value="F:catalytic activity"/>
    <property type="evidence" value="ECO:0007669"/>
    <property type="project" value="InterPro"/>
</dbReference>
<protein>
    <recommendedName>
        <fullName evidence="1">Endonuclease/exonuclease/phosphatase domain-containing protein</fullName>
    </recommendedName>
</protein>
<evidence type="ECO:0000313" key="2">
    <source>
        <dbReference type="EMBL" id="CAA6822816.1"/>
    </source>
</evidence>
<gene>
    <name evidence="2" type="ORF">HELGO_WM836</name>
</gene>
<evidence type="ECO:0000259" key="1">
    <source>
        <dbReference type="Pfam" id="PF03372"/>
    </source>
</evidence>
<accession>A0A6S6U5M8</accession>
<dbReference type="SUPFAM" id="SSF56219">
    <property type="entry name" value="DNase I-like"/>
    <property type="match status" value="1"/>
</dbReference>
<dbReference type="NCBIfam" id="NF003840">
    <property type="entry name" value="PRK05421.1-2"/>
    <property type="match status" value="1"/>
</dbReference>